<accession>A0A5A8ECB9</accession>
<evidence type="ECO:0000259" key="2">
    <source>
        <dbReference type="Pfam" id="PF05050"/>
    </source>
</evidence>
<dbReference type="OrthoDB" id="411251at2759"/>
<dbReference type="PANTHER" id="PTHR34203">
    <property type="entry name" value="METHYLTRANSFERASE, FKBM FAMILY PROTEIN"/>
    <property type="match status" value="1"/>
</dbReference>
<gene>
    <name evidence="3" type="ORF">FNF27_02917</name>
</gene>
<dbReference type="Pfam" id="PF05050">
    <property type="entry name" value="Methyltransf_21"/>
    <property type="match status" value="1"/>
</dbReference>
<dbReference type="PANTHER" id="PTHR34203:SF15">
    <property type="entry name" value="SLL1173 PROTEIN"/>
    <property type="match status" value="1"/>
</dbReference>
<organism evidence="3 4">
    <name type="scientific">Cafeteria roenbergensis</name>
    <name type="common">Marine flagellate</name>
    <dbReference type="NCBI Taxonomy" id="33653"/>
    <lineage>
        <taxon>Eukaryota</taxon>
        <taxon>Sar</taxon>
        <taxon>Stramenopiles</taxon>
        <taxon>Bigyra</taxon>
        <taxon>Opalozoa</taxon>
        <taxon>Bicosoecida</taxon>
        <taxon>Cafeteriaceae</taxon>
        <taxon>Cafeteria</taxon>
    </lineage>
</organism>
<dbReference type="InterPro" id="IPR052514">
    <property type="entry name" value="SAM-dependent_MTase"/>
</dbReference>
<proteinExistence type="predicted"/>
<protein>
    <recommendedName>
        <fullName evidence="2">Methyltransferase FkbM domain-containing protein</fullName>
    </recommendedName>
</protein>
<evidence type="ECO:0000256" key="1">
    <source>
        <dbReference type="SAM" id="MobiDB-lite"/>
    </source>
</evidence>
<dbReference type="Gene3D" id="3.40.50.150">
    <property type="entry name" value="Vaccinia Virus protein VP39"/>
    <property type="match status" value="1"/>
</dbReference>
<dbReference type="InterPro" id="IPR006342">
    <property type="entry name" value="FkbM_mtfrase"/>
</dbReference>
<feature type="domain" description="Methyltransferase FkbM" evidence="2">
    <location>
        <begin position="303"/>
        <end position="484"/>
    </location>
</feature>
<reference evidence="3 4" key="1">
    <citation type="submission" date="2019-07" db="EMBL/GenBank/DDBJ databases">
        <title>Genomes of Cafeteria roenbergensis.</title>
        <authorList>
            <person name="Fischer M.G."/>
            <person name="Hackl T."/>
            <person name="Roman M."/>
        </authorList>
    </citation>
    <scope>NUCLEOTIDE SEQUENCE [LARGE SCALE GENOMIC DNA]</scope>
    <source>
        <strain evidence="3 4">E4-10P</strain>
    </source>
</reference>
<dbReference type="InterPro" id="IPR029063">
    <property type="entry name" value="SAM-dependent_MTases_sf"/>
</dbReference>
<feature type="region of interest" description="Disordered" evidence="1">
    <location>
        <begin position="27"/>
        <end position="48"/>
    </location>
</feature>
<evidence type="ECO:0000313" key="4">
    <source>
        <dbReference type="Proteomes" id="UP000322899"/>
    </source>
</evidence>
<name>A0A5A8ECB9_CAFRO</name>
<sequence length="537" mass="58707">MLRAAKRILRKQYRDIAETWRYHRHRDDPLFEPTPKPAQRKPKPGQPVSLEALPQLGDAEANEAASIRSEAWWAALADLVKLDTHWARGVSLPEARDQAKSLEREEAFAAGARSVAIQGREPLAGRARGLRRVHGLARRLWEASSEDRSKEIVRAYTETAGEALEAFILAFEQAKRREVRMYLREHPGALDEAKLAAAVAGSGLEGADLEAALLQTANAFVSGDVSQLRQAAEEAALKSTSRLQAGSGSDPILEYLVTHEKHVMEAFAFALDGEWCKAKMSSGLEGFAICTSPSGDDSVWMADVGANSGFYGTMSGTLGYPVVFVEPQPHCAQYIRKEAIASGIADRVQVANAFAGDRAVDAFDTVQRRTGCWGTFPYLTPSQLQGLASTYTGKPEYKDAVPVPMLTLDELVLGPAGGPQRDVVIAAMKVDVEGSEGAMLAGAARLLQQGRIYNLIMELNHNAWRLGKIDPFTEVLPKLVSLGKAGFRCRLSNYGGWQVQGNFDMSETRLSELLKEGWMGLDMWCSLAEERRHVPGA</sequence>
<dbReference type="Proteomes" id="UP000322899">
    <property type="component" value="Unassembled WGS sequence"/>
</dbReference>
<evidence type="ECO:0000313" key="3">
    <source>
        <dbReference type="EMBL" id="KAA0175506.1"/>
    </source>
</evidence>
<dbReference type="NCBIfam" id="TIGR01444">
    <property type="entry name" value="fkbM_fam"/>
    <property type="match status" value="1"/>
</dbReference>
<dbReference type="AlphaFoldDB" id="A0A5A8ECB9"/>
<dbReference type="EMBL" id="VLTO01000013">
    <property type="protein sequence ID" value="KAA0175506.1"/>
    <property type="molecule type" value="Genomic_DNA"/>
</dbReference>
<comment type="caution">
    <text evidence="3">The sequence shown here is derived from an EMBL/GenBank/DDBJ whole genome shotgun (WGS) entry which is preliminary data.</text>
</comment>
<dbReference type="SUPFAM" id="SSF53335">
    <property type="entry name" value="S-adenosyl-L-methionine-dependent methyltransferases"/>
    <property type="match status" value="1"/>
</dbReference>